<feature type="signal peptide" evidence="7">
    <location>
        <begin position="1"/>
        <end position="19"/>
    </location>
</feature>
<evidence type="ECO:0000256" key="7">
    <source>
        <dbReference type="SAM" id="SignalP"/>
    </source>
</evidence>
<protein>
    <recommendedName>
        <fullName evidence="8">Protein kinase domain-containing protein</fullName>
    </recommendedName>
</protein>
<dbReference type="InterPro" id="IPR008271">
    <property type="entry name" value="Ser/Thr_kinase_AS"/>
</dbReference>
<feature type="region of interest" description="Disordered" evidence="6">
    <location>
        <begin position="478"/>
        <end position="517"/>
    </location>
</feature>
<evidence type="ECO:0000256" key="4">
    <source>
        <dbReference type="ARBA" id="ARBA00022840"/>
    </source>
</evidence>
<keyword evidence="2 5" id="KW-0547">Nucleotide-binding</keyword>
<keyword evidence="1" id="KW-0808">Transferase</keyword>
<dbReference type="Gene3D" id="1.10.510.10">
    <property type="entry name" value="Transferase(Phosphotransferase) domain 1"/>
    <property type="match status" value="1"/>
</dbReference>
<keyword evidence="10" id="KW-1185">Reference proteome</keyword>
<feature type="domain" description="Protein kinase" evidence="8">
    <location>
        <begin position="64"/>
        <end position="356"/>
    </location>
</feature>
<evidence type="ECO:0000259" key="8">
    <source>
        <dbReference type="PROSITE" id="PS50011"/>
    </source>
</evidence>
<proteinExistence type="predicted"/>
<evidence type="ECO:0000313" key="10">
    <source>
        <dbReference type="Proteomes" id="UP001497444"/>
    </source>
</evidence>
<dbReference type="SMART" id="SM00220">
    <property type="entry name" value="S_TKc"/>
    <property type="match status" value="1"/>
</dbReference>
<dbReference type="Proteomes" id="UP001497444">
    <property type="component" value="Chromosome 13"/>
</dbReference>
<evidence type="ECO:0000256" key="2">
    <source>
        <dbReference type="ARBA" id="ARBA00022741"/>
    </source>
</evidence>
<dbReference type="SUPFAM" id="SSF56112">
    <property type="entry name" value="Protein kinase-like (PK-like)"/>
    <property type="match status" value="1"/>
</dbReference>
<evidence type="ECO:0000256" key="3">
    <source>
        <dbReference type="ARBA" id="ARBA00022777"/>
    </source>
</evidence>
<keyword evidence="3" id="KW-0418">Kinase</keyword>
<dbReference type="PROSITE" id="PS50011">
    <property type="entry name" value="PROTEIN_KINASE_DOM"/>
    <property type="match status" value="1"/>
</dbReference>
<evidence type="ECO:0000313" key="9">
    <source>
        <dbReference type="EMBL" id="CAK9261028.1"/>
    </source>
</evidence>
<accession>A0ABP0W520</accession>
<evidence type="ECO:0000256" key="1">
    <source>
        <dbReference type="ARBA" id="ARBA00022679"/>
    </source>
</evidence>
<dbReference type="InterPro" id="IPR000719">
    <property type="entry name" value="Prot_kinase_dom"/>
</dbReference>
<feature type="chain" id="PRO_5046264222" description="Protein kinase domain-containing protein" evidence="7">
    <location>
        <begin position="20"/>
        <end position="517"/>
    </location>
</feature>
<keyword evidence="7" id="KW-0732">Signal</keyword>
<dbReference type="Gene3D" id="3.30.200.20">
    <property type="entry name" value="Phosphorylase Kinase, domain 1"/>
    <property type="match status" value="1"/>
</dbReference>
<name>A0ABP0W520_9BRYO</name>
<dbReference type="InterPro" id="IPR017441">
    <property type="entry name" value="Protein_kinase_ATP_BS"/>
</dbReference>
<dbReference type="InterPro" id="IPR050528">
    <property type="entry name" value="L-type_Lectin-RKs"/>
</dbReference>
<dbReference type="Pfam" id="PF00069">
    <property type="entry name" value="Pkinase"/>
    <property type="match status" value="1"/>
</dbReference>
<dbReference type="InterPro" id="IPR011009">
    <property type="entry name" value="Kinase-like_dom_sf"/>
</dbReference>
<reference evidence="9" key="1">
    <citation type="submission" date="2024-02" db="EMBL/GenBank/DDBJ databases">
        <authorList>
            <consortium name="ELIXIR-Norway"/>
            <consortium name="Elixir Norway"/>
        </authorList>
    </citation>
    <scope>NUCLEOTIDE SEQUENCE</scope>
</reference>
<evidence type="ECO:0000256" key="6">
    <source>
        <dbReference type="SAM" id="MobiDB-lite"/>
    </source>
</evidence>
<dbReference type="EMBL" id="OZ020108">
    <property type="protein sequence ID" value="CAK9261028.1"/>
    <property type="molecule type" value="Genomic_DNA"/>
</dbReference>
<organism evidence="9 10">
    <name type="scientific">Sphagnum jensenii</name>
    <dbReference type="NCBI Taxonomy" id="128206"/>
    <lineage>
        <taxon>Eukaryota</taxon>
        <taxon>Viridiplantae</taxon>
        <taxon>Streptophyta</taxon>
        <taxon>Embryophyta</taxon>
        <taxon>Bryophyta</taxon>
        <taxon>Sphagnophytina</taxon>
        <taxon>Sphagnopsida</taxon>
        <taxon>Sphagnales</taxon>
        <taxon>Sphagnaceae</taxon>
        <taxon>Sphagnum</taxon>
    </lineage>
</organism>
<dbReference type="CDD" id="cd14066">
    <property type="entry name" value="STKc_IRAK"/>
    <property type="match status" value="1"/>
</dbReference>
<dbReference type="PROSITE" id="PS00107">
    <property type="entry name" value="PROTEIN_KINASE_ATP"/>
    <property type="match status" value="1"/>
</dbReference>
<feature type="compositionally biased region" description="Low complexity" evidence="6">
    <location>
        <begin position="491"/>
        <end position="504"/>
    </location>
</feature>
<gene>
    <name evidence="9" type="ORF">CSSPJE1EN1_LOCUS6506</name>
</gene>
<dbReference type="PROSITE" id="PS00108">
    <property type="entry name" value="PROTEIN_KINASE_ST"/>
    <property type="match status" value="1"/>
</dbReference>
<keyword evidence="4 5" id="KW-0067">ATP-binding</keyword>
<dbReference type="PANTHER" id="PTHR27007">
    <property type="match status" value="1"/>
</dbReference>
<sequence>MTFCRHFFPVCCGWRCCLGCCCQQQKQKKERGKKIAALKTVHDTSYQGPRIFTLKELTAATKQFSGEELLGRGAFGSVYKGTLEDGSVVAVKQIAQDSHQNEREFLAEVSIISRIRHRNLVQLQGWCHEKGNLLLVYEYMPNGSLDKLLQGCDGGKEEEEEEAAGLSSCWDVRQKVLKGVAAALAYLHEDCQQCVLHRDVKPSNVLLDHNFNPHLADFGLARLIDHRSENVQTTIIAGTRGYLAPELIQVGKVSTKSDVFSFGVLALEVICGQQQGAPPLDQKLLPDHQNQNHHMGIVDCVWRAHEGNELLGLVDLRLAADTYDTSKLTNIIKLSLFCCHPEPDARPPMSFVRQFFVSEVPLPPLPSSKPFVTYSLAPKSPSKPTQRALPAPEPKLAIEGPPNKALAIETAPPDKALAIEAVPPDKALAFEAAPPILVHQSLAIQQEEAQATTETTEWTTIPATNLSHGNNYSYNSLESSSHTGLVISGATPSHSNSHFSPSFTVDQDGSSDDHEKK</sequence>
<evidence type="ECO:0000256" key="5">
    <source>
        <dbReference type="PROSITE-ProRule" id="PRU10141"/>
    </source>
</evidence>
<feature type="binding site" evidence="5">
    <location>
        <position position="92"/>
    </location>
    <ligand>
        <name>ATP</name>
        <dbReference type="ChEBI" id="CHEBI:30616"/>
    </ligand>
</feature>